<accession>A0A151GXF4</accession>
<feature type="region of interest" description="Disordered" evidence="2">
    <location>
        <begin position="491"/>
        <end position="531"/>
    </location>
</feature>
<gene>
    <name evidence="5" type="ORF">DCS_02894</name>
</gene>
<dbReference type="GeneID" id="63715537"/>
<dbReference type="Proteomes" id="UP000076580">
    <property type="component" value="Chromosome 01"/>
</dbReference>
<evidence type="ECO:0000313" key="6">
    <source>
        <dbReference type="Proteomes" id="UP000076580"/>
    </source>
</evidence>
<evidence type="ECO:0000256" key="1">
    <source>
        <dbReference type="ARBA" id="ARBA00005375"/>
    </source>
</evidence>
<keyword evidence="6" id="KW-1185">Reference proteome</keyword>
<dbReference type="InterPro" id="IPR050645">
    <property type="entry name" value="Histidine_acid_phosphatase"/>
</dbReference>
<reference evidence="5 6" key="1">
    <citation type="journal article" date="2016" name="Sci. Rep.">
        <title>Insights into Adaptations to a Near-Obligate Nematode Endoparasitic Lifestyle from the Finished Genome of Drechmeria coniospora.</title>
        <authorList>
            <person name="Zhang L."/>
            <person name="Zhou Z."/>
            <person name="Guo Q."/>
            <person name="Fokkens L."/>
            <person name="Miskei M."/>
            <person name="Pocsi I."/>
            <person name="Zhang W."/>
            <person name="Chen M."/>
            <person name="Wang L."/>
            <person name="Sun Y."/>
            <person name="Donzelli B.G."/>
            <person name="Gibson D.M."/>
            <person name="Nelson D.R."/>
            <person name="Luo J.G."/>
            <person name="Rep M."/>
            <person name="Liu H."/>
            <person name="Yang S."/>
            <person name="Wang J."/>
            <person name="Krasnoff S.B."/>
            <person name="Xu Y."/>
            <person name="Molnar I."/>
            <person name="Lin M."/>
        </authorList>
    </citation>
    <scope>NUCLEOTIDE SEQUENCE [LARGE SCALE GENOMIC DNA]</scope>
    <source>
        <strain evidence="5 6">ARSEF 6962</strain>
    </source>
</reference>
<feature type="signal peptide" evidence="4">
    <location>
        <begin position="1"/>
        <end position="23"/>
    </location>
</feature>
<keyword evidence="4" id="KW-0732">Signal</keyword>
<dbReference type="RefSeq" id="XP_040661103.1">
    <property type="nucleotide sequence ID" value="XM_040800220.1"/>
</dbReference>
<feature type="compositionally biased region" description="Acidic residues" evidence="2">
    <location>
        <begin position="520"/>
        <end position="531"/>
    </location>
</feature>
<evidence type="ECO:0000256" key="4">
    <source>
        <dbReference type="SAM" id="SignalP"/>
    </source>
</evidence>
<evidence type="ECO:0000256" key="2">
    <source>
        <dbReference type="SAM" id="MobiDB-lite"/>
    </source>
</evidence>
<protein>
    <recommendedName>
        <fullName evidence="7">Histidine phosphatase superfamily, clade-2</fullName>
    </recommendedName>
</protein>
<evidence type="ECO:0000313" key="5">
    <source>
        <dbReference type="EMBL" id="KYK61751.1"/>
    </source>
</evidence>
<sequence>MIPASSRLVISSALLLAVAAVSADDGDNVRVWAAVAYVNHGESTPLLGGLQTVLTPEGAQQMQRQGIAFRSRYLNNGTQIQGINVVAIDNLQLNISSQTDDWVAASALAFMQGLYPPDVMALLAAGGGTDLGLNLVAGSNTTDYPLLGYQYPRVRTLSNETSASLGNVQSQINDNRPFYENLFSSDPLKGFVTPAQATYLNAYELYDLVNYQYRHNGTVFKELQDANKTIDTLQVNAYNLEQDKAIHDANKKDDPLNALYSIAGRTLAYEVEDKLNGIVARKGGGVKISLMFGSFRPLLSFLTIAGLLTTENLASGPFSRLPEPGATMIFELVSDMSSSNSDVFPPTDKLKVRFYYRSTANANDVFTSFALFGAGSDQTSVPYSSFVKSMEDRSTSPTSWCSVCKPDAPASWCAGLSGNRSSSRRSTSPFVAGLIGAATMAGLVAIATLVLWMLGRLRFQRPHKKADSDNIYTPRGFQGEMRKASDADVAVSGHGEHKERVGSWEMQSGEQVNRQPRETEAEDETEAEEAEEVAVTQSFHHATSRIEDDEAFNVDWTAVHAREGV</sequence>
<keyword evidence="3" id="KW-1133">Transmembrane helix</keyword>
<proteinExistence type="inferred from homology"/>
<feature type="chain" id="PRO_5007581026" description="Histidine phosphatase superfamily, clade-2" evidence="4">
    <location>
        <begin position="24"/>
        <end position="565"/>
    </location>
</feature>
<dbReference type="STRING" id="98403.A0A151GXF4"/>
<evidence type="ECO:0008006" key="7">
    <source>
        <dbReference type="Google" id="ProtNLM"/>
    </source>
</evidence>
<comment type="caution">
    <text evidence="5">The sequence shown here is derived from an EMBL/GenBank/DDBJ whole genome shotgun (WGS) entry which is preliminary data.</text>
</comment>
<dbReference type="PANTHER" id="PTHR11567">
    <property type="entry name" value="ACID PHOSPHATASE-RELATED"/>
    <property type="match status" value="1"/>
</dbReference>
<dbReference type="Gene3D" id="3.40.50.1240">
    <property type="entry name" value="Phosphoglycerate mutase-like"/>
    <property type="match status" value="1"/>
</dbReference>
<feature type="transmembrane region" description="Helical" evidence="3">
    <location>
        <begin position="430"/>
        <end position="455"/>
    </location>
</feature>
<keyword evidence="3" id="KW-0472">Membrane</keyword>
<dbReference type="AlphaFoldDB" id="A0A151GXF4"/>
<dbReference type="Pfam" id="PF00328">
    <property type="entry name" value="His_Phos_2"/>
    <property type="match status" value="1"/>
</dbReference>
<dbReference type="EMBL" id="LAYC01000001">
    <property type="protein sequence ID" value="KYK61751.1"/>
    <property type="molecule type" value="Genomic_DNA"/>
</dbReference>
<organism evidence="5 6">
    <name type="scientific">Drechmeria coniospora</name>
    <name type="common">Nematophagous fungus</name>
    <name type="synonym">Meria coniospora</name>
    <dbReference type="NCBI Taxonomy" id="98403"/>
    <lineage>
        <taxon>Eukaryota</taxon>
        <taxon>Fungi</taxon>
        <taxon>Dikarya</taxon>
        <taxon>Ascomycota</taxon>
        <taxon>Pezizomycotina</taxon>
        <taxon>Sordariomycetes</taxon>
        <taxon>Hypocreomycetidae</taxon>
        <taxon>Hypocreales</taxon>
        <taxon>Ophiocordycipitaceae</taxon>
        <taxon>Drechmeria</taxon>
    </lineage>
</organism>
<dbReference type="InterPro" id="IPR000560">
    <property type="entry name" value="His_Pase_clade-2"/>
</dbReference>
<keyword evidence="3" id="KW-0812">Transmembrane</keyword>
<name>A0A151GXF4_DRECN</name>
<dbReference type="InterPro" id="IPR029033">
    <property type="entry name" value="His_PPase_superfam"/>
</dbReference>
<evidence type="ECO:0000256" key="3">
    <source>
        <dbReference type="SAM" id="Phobius"/>
    </source>
</evidence>
<feature type="compositionally biased region" description="Polar residues" evidence="2">
    <location>
        <begin position="505"/>
        <end position="514"/>
    </location>
</feature>
<dbReference type="InParanoid" id="A0A151GXF4"/>
<comment type="similarity">
    <text evidence="1">Belongs to the histidine acid phosphatase family.</text>
</comment>
<dbReference type="PANTHER" id="PTHR11567:SF127">
    <property type="entry name" value="HISTIDINE ACID PHOSPHATASE"/>
    <property type="match status" value="1"/>
</dbReference>
<dbReference type="GO" id="GO:0016791">
    <property type="term" value="F:phosphatase activity"/>
    <property type="evidence" value="ECO:0007669"/>
    <property type="project" value="TreeGrafter"/>
</dbReference>
<dbReference type="SUPFAM" id="SSF53254">
    <property type="entry name" value="Phosphoglycerate mutase-like"/>
    <property type="match status" value="1"/>
</dbReference>